<dbReference type="AlphaFoldDB" id="A0A9D1MB18"/>
<sequence>MPRSELQKLKLCYVIDIMKKYTDDEHTISITEIIEKLAALGVKAERKSIYRDFSAMARLGYEIIQVHSKSFRYYLANRDFETAEIRMLVDAVQASRFITKKKSNALIKKLEKLTTVYDASFLRSQVFVTNRIKASNESIYYNVDTIHNAIHDNAKIAFTYFDWSITKRRVFRRGGAKYVVSPWMLIWNNENYYLIGYETETALIKHYRVDRMLSIDILDEERDGREAFNDIDVAEYSKKFFGMYNGEIVSVELNCAKEMTNAVVDKFGTDIRFEPQENDTFNVKVEVAVSPVFLSWVFMFGGQIRIVSPDRVAGELREMAKIFVEE</sequence>
<organism evidence="3 4">
    <name type="scientific">Candidatus Ornithomonoglobus merdipullorum</name>
    <dbReference type="NCBI Taxonomy" id="2840895"/>
    <lineage>
        <taxon>Bacteria</taxon>
        <taxon>Bacillati</taxon>
        <taxon>Bacillota</taxon>
        <taxon>Clostridia</taxon>
        <taxon>Candidatus Ornithomonoglobus</taxon>
    </lineage>
</organism>
<feature type="domain" description="WYL" evidence="1">
    <location>
        <begin position="143"/>
        <end position="216"/>
    </location>
</feature>
<dbReference type="PANTHER" id="PTHR34580:SF1">
    <property type="entry name" value="PROTEIN PAFC"/>
    <property type="match status" value="1"/>
</dbReference>
<dbReference type="Proteomes" id="UP000824109">
    <property type="component" value="Unassembled WGS sequence"/>
</dbReference>
<comment type="caution">
    <text evidence="3">The sequence shown here is derived from an EMBL/GenBank/DDBJ whole genome shotgun (WGS) entry which is preliminary data.</text>
</comment>
<evidence type="ECO:0000313" key="3">
    <source>
        <dbReference type="EMBL" id="HIU57070.1"/>
    </source>
</evidence>
<dbReference type="InterPro" id="IPR036390">
    <property type="entry name" value="WH_DNA-bd_sf"/>
</dbReference>
<gene>
    <name evidence="3" type="ORF">IAA61_04560</name>
</gene>
<dbReference type="SUPFAM" id="SSF46785">
    <property type="entry name" value="Winged helix' DNA-binding domain"/>
    <property type="match status" value="1"/>
</dbReference>
<dbReference type="EMBL" id="DVNB01000049">
    <property type="protein sequence ID" value="HIU57070.1"/>
    <property type="molecule type" value="Genomic_DNA"/>
</dbReference>
<dbReference type="InterPro" id="IPR026881">
    <property type="entry name" value="WYL_dom"/>
</dbReference>
<reference evidence="3" key="1">
    <citation type="submission" date="2020-10" db="EMBL/GenBank/DDBJ databases">
        <authorList>
            <person name="Gilroy R."/>
        </authorList>
    </citation>
    <scope>NUCLEOTIDE SEQUENCE</scope>
    <source>
        <strain evidence="3">USAMLcec3-3695</strain>
    </source>
</reference>
<proteinExistence type="predicted"/>
<dbReference type="PROSITE" id="PS52050">
    <property type="entry name" value="WYL"/>
    <property type="match status" value="1"/>
</dbReference>
<evidence type="ECO:0000259" key="1">
    <source>
        <dbReference type="Pfam" id="PF13280"/>
    </source>
</evidence>
<dbReference type="Pfam" id="PF13280">
    <property type="entry name" value="WYL"/>
    <property type="match status" value="1"/>
</dbReference>
<evidence type="ECO:0000313" key="4">
    <source>
        <dbReference type="Proteomes" id="UP000824109"/>
    </source>
</evidence>
<dbReference type="PANTHER" id="PTHR34580">
    <property type="match status" value="1"/>
</dbReference>
<reference evidence="3" key="2">
    <citation type="journal article" date="2021" name="PeerJ">
        <title>Extensive microbial diversity within the chicken gut microbiome revealed by metagenomics and culture.</title>
        <authorList>
            <person name="Gilroy R."/>
            <person name="Ravi A."/>
            <person name="Getino M."/>
            <person name="Pursley I."/>
            <person name="Horton D.L."/>
            <person name="Alikhan N.F."/>
            <person name="Baker D."/>
            <person name="Gharbi K."/>
            <person name="Hall N."/>
            <person name="Watson M."/>
            <person name="Adriaenssens E.M."/>
            <person name="Foster-Nyarko E."/>
            <person name="Jarju S."/>
            <person name="Secka A."/>
            <person name="Antonio M."/>
            <person name="Oren A."/>
            <person name="Chaudhuri R.R."/>
            <person name="La Ragione R."/>
            <person name="Hildebrand F."/>
            <person name="Pallen M.J."/>
        </authorList>
    </citation>
    <scope>NUCLEOTIDE SEQUENCE</scope>
    <source>
        <strain evidence="3">USAMLcec3-3695</strain>
    </source>
</reference>
<dbReference type="InterPro" id="IPR051534">
    <property type="entry name" value="CBASS_pafABC_assoc_protein"/>
</dbReference>
<protein>
    <submittedName>
        <fullName evidence="3">WYL domain-containing protein</fullName>
    </submittedName>
</protein>
<name>A0A9D1MB18_9FIRM</name>
<accession>A0A9D1MB18</accession>
<evidence type="ECO:0000259" key="2">
    <source>
        <dbReference type="Pfam" id="PF25583"/>
    </source>
</evidence>
<dbReference type="InterPro" id="IPR057727">
    <property type="entry name" value="WCX_dom"/>
</dbReference>
<feature type="domain" description="WCX" evidence="2">
    <location>
        <begin position="249"/>
        <end position="321"/>
    </location>
</feature>
<dbReference type="Pfam" id="PF25583">
    <property type="entry name" value="WCX"/>
    <property type="match status" value="1"/>
</dbReference>